<dbReference type="AlphaFoldDB" id="A0A2G6E7N5"/>
<name>A0A2G6E7N5_9BACT</name>
<reference evidence="1 2" key="1">
    <citation type="submission" date="2017-10" db="EMBL/GenBank/DDBJ databases">
        <title>Novel microbial diversity and functional potential in the marine mammal oral microbiome.</title>
        <authorList>
            <person name="Dudek N.K."/>
            <person name="Sun C.L."/>
            <person name="Burstein D."/>
            <person name="Kantor R.S."/>
            <person name="Aliaga Goltsman D.S."/>
            <person name="Bik E.M."/>
            <person name="Thomas B.C."/>
            <person name="Banfield J.F."/>
            <person name="Relman D.A."/>
        </authorList>
    </citation>
    <scope>NUCLEOTIDE SEQUENCE [LARGE SCALE GENOMIC DNA]</scope>
    <source>
        <strain evidence="1">DOLZORAL124_49_17</strain>
    </source>
</reference>
<dbReference type="Pfam" id="PF08889">
    <property type="entry name" value="WbqC"/>
    <property type="match status" value="1"/>
</dbReference>
<dbReference type="EMBL" id="PDPS01000024">
    <property type="protein sequence ID" value="PID58075.1"/>
    <property type="molecule type" value="Genomic_DNA"/>
</dbReference>
<dbReference type="InterPro" id="IPR014985">
    <property type="entry name" value="WbqC"/>
</dbReference>
<evidence type="ECO:0000313" key="1">
    <source>
        <dbReference type="EMBL" id="PID58075.1"/>
    </source>
</evidence>
<dbReference type="Proteomes" id="UP000229740">
    <property type="component" value="Unassembled WGS sequence"/>
</dbReference>
<organism evidence="1 2">
    <name type="scientific">candidate division KSB3 bacterium</name>
    <dbReference type="NCBI Taxonomy" id="2044937"/>
    <lineage>
        <taxon>Bacteria</taxon>
        <taxon>candidate division KSB3</taxon>
    </lineage>
</organism>
<protein>
    <recommendedName>
        <fullName evidence="3">WbqC family protein</fullName>
    </recommendedName>
</protein>
<proteinExistence type="predicted"/>
<comment type="caution">
    <text evidence="1">The sequence shown here is derived from an EMBL/GenBank/DDBJ whole genome shotgun (WGS) entry which is preliminary data.</text>
</comment>
<gene>
    <name evidence="1" type="ORF">CSB45_05125</name>
</gene>
<accession>A0A2G6E7N5</accession>
<sequence length="236" mass="27662">MKTVSGTKTVAILQSNYIPWKGYFDIIHLVDEFILYDDVQYTVRDWRNRNRIKTPNGLIWLTIPVIVKGRRVQKIRDVRISHQGWARKHWQSLIHNYSKTQYFSIYKNIFEELYLNCHEKFLSLVNYRFLTALCGILGITTKISWSMEYSFPAKGKTEQLIALCKEAGAAGYLSGPAAKAYMNEELFKQEGIKLNYMNYSGYPEYHQRFPPFEHRVSILDLIFNEGPAASKYMKSF</sequence>
<evidence type="ECO:0000313" key="2">
    <source>
        <dbReference type="Proteomes" id="UP000229740"/>
    </source>
</evidence>
<evidence type="ECO:0008006" key="3">
    <source>
        <dbReference type="Google" id="ProtNLM"/>
    </source>
</evidence>